<gene>
    <name evidence="7 9 10" type="ORF">SRAE_X000075600</name>
</gene>
<dbReference type="CDD" id="cd08698">
    <property type="entry name" value="TGF_beta_SF"/>
    <property type="match status" value="1"/>
</dbReference>
<comment type="similarity">
    <text evidence="2 4">Belongs to the TGF-beta family.</text>
</comment>
<dbReference type="InterPro" id="IPR029034">
    <property type="entry name" value="Cystine-knot_cytokine"/>
</dbReference>
<feature type="domain" description="TGF-beta family profile" evidence="6">
    <location>
        <begin position="256"/>
        <end position="369"/>
    </location>
</feature>
<dbReference type="Proteomes" id="UP000035682">
    <property type="component" value="Unplaced"/>
</dbReference>
<organism evidence="7">
    <name type="scientific">Strongyloides ratti</name>
    <name type="common">Parasitic roundworm</name>
    <dbReference type="NCBI Taxonomy" id="34506"/>
    <lineage>
        <taxon>Eukaryota</taxon>
        <taxon>Metazoa</taxon>
        <taxon>Ecdysozoa</taxon>
        <taxon>Nematoda</taxon>
        <taxon>Chromadorea</taxon>
        <taxon>Rhabditida</taxon>
        <taxon>Tylenchina</taxon>
        <taxon>Panagrolaimomorpha</taxon>
        <taxon>Strongyloidoidea</taxon>
        <taxon>Strongyloididae</taxon>
        <taxon>Strongyloides</taxon>
    </lineage>
</organism>
<keyword evidence="5" id="KW-0732">Signal</keyword>
<dbReference type="Gene3D" id="2.10.90.10">
    <property type="entry name" value="Cystine-knot cytokines"/>
    <property type="match status" value="1"/>
</dbReference>
<dbReference type="PROSITE" id="PS51362">
    <property type="entry name" value="TGF_BETA_2"/>
    <property type="match status" value="1"/>
</dbReference>
<evidence type="ECO:0000256" key="5">
    <source>
        <dbReference type="SAM" id="SignalP"/>
    </source>
</evidence>
<evidence type="ECO:0000313" key="9">
    <source>
        <dbReference type="WBParaSite" id="SRAE_X000075600.1"/>
    </source>
</evidence>
<dbReference type="Pfam" id="PF00019">
    <property type="entry name" value="TGF_beta"/>
    <property type="match status" value="1"/>
</dbReference>
<keyword evidence="8" id="KW-1185">Reference proteome</keyword>
<evidence type="ECO:0000256" key="1">
    <source>
        <dbReference type="ARBA" id="ARBA00004613"/>
    </source>
</evidence>
<dbReference type="AlphaFoldDB" id="A0A090LNT6"/>
<proteinExistence type="inferred from homology"/>
<dbReference type="WBParaSite" id="SRAE_X000075600.1">
    <property type="protein sequence ID" value="SRAE_X000075600.1"/>
    <property type="gene ID" value="WBGene00266317"/>
</dbReference>
<dbReference type="InterPro" id="IPR001839">
    <property type="entry name" value="TGF-b_C"/>
</dbReference>
<dbReference type="GO" id="GO:0005615">
    <property type="term" value="C:extracellular space"/>
    <property type="evidence" value="ECO:0007669"/>
    <property type="project" value="TreeGrafter"/>
</dbReference>
<evidence type="ECO:0000256" key="2">
    <source>
        <dbReference type="ARBA" id="ARBA00006656"/>
    </source>
</evidence>
<dbReference type="GO" id="GO:0005125">
    <property type="term" value="F:cytokine activity"/>
    <property type="evidence" value="ECO:0007669"/>
    <property type="project" value="TreeGrafter"/>
</dbReference>
<accession>A0A090LNT6</accession>
<evidence type="ECO:0000259" key="6">
    <source>
        <dbReference type="PROSITE" id="PS51362"/>
    </source>
</evidence>
<comment type="subcellular location">
    <subcellularLocation>
        <location evidence="1">Secreted</location>
    </subcellularLocation>
</comment>
<dbReference type="GO" id="GO:0008083">
    <property type="term" value="F:growth factor activity"/>
    <property type="evidence" value="ECO:0007669"/>
    <property type="project" value="UniProtKB-KW"/>
</dbReference>
<keyword evidence="4" id="KW-0339">Growth factor</keyword>
<dbReference type="RefSeq" id="XP_024510627.1">
    <property type="nucleotide sequence ID" value="XM_024645138.1"/>
</dbReference>
<dbReference type="CTD" id="36383811"/>
<protein>
    <submittedName>
        <fullName evidence="7 9">Transforming growth factor-beta, C-terminal domain-containing protein</fullName>
    </submittedName>
</protein>
<reference evidence="7 8" key="1">
    <citation type="submission" date="2014-09" db="EMBL/GenBank/DDBJ databases">
        <authorList>
            <person name="Martin A.A."/>
        </authorList>
    </citation>
    <scope>NUCLEOTIDE SEQUENCE</scope>
    <source>
        <strain evidence="8">ED321</strain>
        <strain evidence="7">ED321 Heterogonic</strain>
    </source>
</reference>
<feature type="signal peptide" evidence="5">
    <location>
        <begin position="1"/>
        <end position="21"/>
    </location>
</feature>
<feature type="chain" id="PRO_5015031068" evidence="5">
    <location>
        <begin position="22"/>
        <end position="369"/>
    </location>
</feature>
<dbReference type="PANTHER" id="PTHR11848">
    <property type="entry name" value="TGF-BETA FAMILY"/>
    <property type="match status" value="1"/>
</dbReference>
<dbReference type="InterPro" id="IPR015615">
    <property type="entry name" value="TGF-beta-rel"/>
</dbReference>
<evidence type="ECO:0000256" key="4">
    <source>
        <dbReference type="RuleBase" id="RU000354"/>
    </source>
</evidence>
<dbReference type="SUPFAM" id="SSF57501">
    <property type="entry name" value="Cystine-knot cytokines"/>
    <property type="match status" value="1"/>
</dbReference>
<evidence type="ECO:0000313" key="8">
    <source>
        <dbReference type="Proteomes" id="UP000035682"/>
    </source>
</evidence>
<dbReference type="EMBL" id="LN609530">
    <property type="protein sequence ID" value="CEF71431.1"/>
    <property type="molecule type" value="Genomic_DNA"/>
</dbReference>
<name>A0A090LNT6_STRRB</name>
<dbReference type="SMART" id="SM00204">
    <property type="entry name" value="TGFB"/>
    <property type="match status" value="1"/>
</dbReference>
<keyword evidence="3" id="KW-0964">Secreted</keyword>
<evidence type="ECO:0000313" key="10">
    <source>
        <dbReference type="WormBase" id="SRAE_X000075600"/>
    </source>
</evidence>
<evidence type="ECO:0000313" key="7">
    <source>
        <dbReference type="EMBL" id="CEF71431.1"/>
    </source>
</evidence>
<sequence>MLSSTLCNIILLCILINLIFDNGTIINDDSFNNKKNDSEIIIIINHLKRKLGIQKNDSVIDTKHFYNTIINGKHFGESYHKSEKIKKYFEKTGILLHEDSFMIDKSKDNKQIVLIGKRSPYEKDNDILTHFEFNKNIFKNIFIDGFFILNLKNVKINKNTSQKSYLQIYRKYYDEDNEDEIILNYNLDNFNSEINKNHKIYIQKDILKKLINEKLSDFTVYSKIVSQNDGNISILDIKLPFTIVTLHLIIDQSNERKRRSQSEECNSQENVKSCCIIDKYINLHSFGQLKNIAFPAVINVKQCKGNCILNDYQSKNSYFMDNFFNKTFERTKCCRPTKFETINFVLKKDNLTALELSVDDLIVKECECY</sequence>
<dbReference type="STRING" id="34506.A0A090LNT6"/>
<dbReference type="WormBase" id="SRAE_X000075600">
    <property type="protein sequence ID" value="SRP07417"/>
    <property type="gene ID" value="WBGene00266317"/>
</dbReference>
<evidence type="ECO:0000256" key="3">
    <source>
        <dbReference type="ARBA" id="ARBA00022525"/>
    </source>
</evidence>
<dbReference type="GeneID" id="36383811"/>
<reference evidence="9" key="2">
    <citation type="submission" date="2020-12" db="UniProtKB">
        <authorList>
            <consortium name="WormBaseParasite"/>
        </authorList>
    </citation>
    <scope>IDENTIFICATION</scope>
</reference>